<gene>
    <name evidence="1" type="ORF">Tci_834084</name>
</gene>
<reference evidence="1" key="1">
    <citation type="journal article" date="2019" name="Sci. Rep.">
        <title>Draft genome of Tanacetum cinerariifolium, the natural source of mosquito coil.</title>
        <authorList>
            <person name="Yamashiro T."/>
            <person name="Shiraishi A."/>
            <person name="Satake H."/>
            <person name="Nakayama K."/>
        </authorList>
    </citation>
    <scope>NUCLEOTIDE SEQUENCE</scope>
</reference>
<comment type="caution">
    <text evidence="1">The sequence shown here is derived from an EMBL/GenBank/DDBJ whole genome shotgun (WGS) entry which is preliminary data.</text>
</comment>
<sequence>DLDAYISQDPYLSKHRGEYMQRNGAQNPWQHQVDIKLLQDIFTNIGKDRNTLQLTVDIFNVGNLINKNWGRAQFANRTALLSYQGYNSAGQPVFTFPYLVAPTVTRGSGTTPGVISAAGTPLSTTYRDDVTSLASRWQMQLGIRYIFN</sequence>
<proteinExistence type="predicted"/>
<feature type="non-terminal residue" evidence="1">
    <location>
        <position position="1"/>
    </location>
</feature>
<evidence type="ECO:0000313" key="1">
    <source>
        <dbReference type="EMBL" id="GFC62114.1"/>
    </source>
</evidence>
<name>A0A699QHP7_TANCI</name>
<dbReference type="EMBL" id="BKCJ010992565">
    <property type="protein sequence ID" value="GFC62114.1"/>
    <property type="molecule type" value="Genomic_DNA"/>
</dbReference>
<protein>
    <recommendedName>
        <fullName evidence="2">TonB-dependent receptor-like beta-barrel domain-containing protein</fullName>
    </recommendedName>
</protein>
<evidence type="ECO:0008006" key="2">
    <source>
        <dbReference type="Google" id="ProtNLM"/>
    </source>
</evidence>
<organism evidence="1">
    <name type="scientific">Tanacetum cinerariifolium</name>
    <name type="common">Dalmatian daisy</name>
    <name type="synonym">Chrysanthemum cinerariifolium</name>
    <dbReference type="NCBI Taxonomy" id="118510"/>
    <lineage>
        <taxon>Eukaryota</taxon>
        <taxon>Viridiplantae</taxon>
        <taxon>Streptophyta</taxon>
        <taxon>Embryophyta</taxon>
        <taxon>Tracheophyta</taxon>
        <taxon>Spermatophyta</taxon>
        <taxon>Magnoliopsida</taxon>
        <taxon>eudicotyledons</taxon>
        <taxon>Gunneridae</taxon>
        <taxon>Pentapetalae</taxon>
        <taxon>asterids</taxon>
        <taxon>campanulids</taxon>
        <taxon>Asterales</taxon>
        <taxon>Asteraceae</taxon>
        <taxon>Asteroideae</taxon>
        <taxon>Anthemideae</taxon>
        <taxon>Anthemidinae</taxon>
        <taxon>Tanacetum</taxon>
    </lineage>
</organism>
<dbReference type="AlphaFoldDB" id="A0A699QHP7"/>
<accession>A0A699QHP7</accession>